<sequence>MRKGLEPFEGLGPGPYFENLWYTAARGAEGTPAHAVALLDLLGAQCGGASLNSGQASLTRGHRCTGSAHGWMAHSTSCCFAFHGPSIKSFQIDAVNHRAMAVPASQCLLSHRHCEAGERYAQAHNPGDNVLSASVEMMKQVFDRHTRA</sequence>
<reference evidence="1" key="1">
    <citation type="journal article" date="2023" name="Science">
        <title>Genome structures resolve the early diversification of teleost fishes.</title>
        <authorList>
            <person name="Parey E."/>
            <person name="Louis A."/>
            <person name="Montfort J."/>
            <person name="Bouchez O."/>
            <person name="Roques C."/>
            <person name="Iampietro C."/>
            <person name="Lluch J."/>
            <person name="Castinel A."/>
            <person name="Donnadieu C."/>
            <person name="Desvignes T."/>
            <person name="Floi Bucao C."/>
            <person name="Jouanno E."/>
            <person name="Wen M."/>
            <person name="Mejri S."/>
            <person name="Dirks R."/>
            <person name="Jansen H."/>
            <person name="Henkel C."/>
            <person name="Chen W.J."/>
            <person name="Zahm M."/>
            <person name="Cabau C."/>
            <person name="Klopp C."/>
            <person name="Thompson A.W."/>
            <person name="Robinson-Rechavi M."/>
            <person name="Braasch I."/>
            <person name="Lecointre G."/>
            <person name="Bobe J."/>
            <person name="Postlethwait J.H."/>
            <person name="Berthelot C."/>
            <person name="Roest Crollius H."/>
            <person name="Guiguen Y."/>
        </authorList>
    </citation>
    <scope>NUCLEOTIDE SEQUENCE</scope>
    <source>
        <strain evidence="1">NC1722</strain>
    </source>
</reference>
<gene>
    <name evidence="1" type="ORF">AAFF_G00076490</name>
</gene>
<keyword evidence="2" id="KW-1185">Reference proteome</keyword>
<proteinExistence type="predicted"/>
<accession>A0AAD7RY18</accession>
<dbReference type="AlphaFoldDB" id="A0AAD7RY18"/>
<evidence type="ECO:0000313" key="2">
    <source>
        <dbReference type="Proteomes" id="UP001221898"/>
    </source>
</evidence>
<dbReference type="EMBL" id="JAINUG010000147">
    <property type="protein sequence ID" value="KAJ8392285.1"/>
    <property type="molecule type" value="Genomic_DNA"/>
</dbReference>
<evidence type="ECO:0000313" key="1">
    <source>
        <dbReference type="EMBL" id="KAJ8392285.1"/>
    </source>
</evidence>
<comment type="caution">
    <text evidence="1">The sequence shown here is derived from an EMBL/GenBank/DDBJ whole genome shotgun (WGS) entry which is preliminary data.</text>
</comment>
<name>A0AAD7RY18_9TELE</name>
<protein>
    <submittedName>
        <fullName evidence="1">Uncharacterized protein</fullName>
    </submittedName>
</protein>
<organism evidence="1 2">
    <name type="scientific">Aldrovandia affinis</name>
    <dbReference type="NCBI Taxonomy" id="143900"/>
    <lineage>
        <taxon>Eukaryota</taxon>
        <taxon>Metazoa</taxon>
        <taxon>Chordata</taxon>
        <taxon>Craniata</taxon>
        <taxon>Vertebrata</taxon>
        <taxon>Euteleostomi</taxon>
        <taxon>Actinopterygii</taxon>
        <taxon>Neopterygii</taxon>
        <taxon>Teleostei</taxon>
        <taxon>Notacanthiformes</taxon>
        <taxon>Halosauridae</taxon>
        <taxon>Aldrovandia</taxon>
    </lineage>
</organism>
<dbReference type="Proteomes" id="UP001221898">
    <property type="component" value="Unassembled WGS sequence"/>
</dbReference>